<feature type="compositionally biased region" description="Low complexity" evidence="3">
    <location>
        <begin position="449"/>
        <end position="491"/>
    </location>
</feature>
<reference evidence="6" key="1">
    <citation type="submission" date="2022-03" db="EMBL/GenBank/DDBJ databases">
        <authorList>
            <person name="Hettiarachchi G."/>
        </authorList>
    </citation>
    <scope>NUCLEOTIDE SEQUENCE</scope>
    <source>
        <strain evidence="6">LMG 32447</strain>
    </source>
</reference>
<organism evidence="6 7">
    <name type="scientific">Convivina praedatoris</name>
    <dbReference type="NCBI Taxonomy" id="2880963"/>
    <lineage>
        <taxon>Bacteria</taxon>
        <taxon>Bacillati</taxon>
        <taxon>Bacillota</taxon>
        <taxon>Bacilli</taxon>
        <taxon>Lactobacillales</taxon>
        <taxon>Lactobacillaceae</taxon>
        <taxon>Convivina</taxon>
    </lineage>
</organism>
<evidence type="ECO:0000256" key="1">
    <source>
        <dbReference type="ARBA" id="ARBA00004196"/>
    </source>
</evidence>
<dbReference type="NCBIfam" id="TIGR03715">
    <property type="entry name" value="KxYKxGKxW"/>
    <property type="match status" value="1"/>
</dbReference>
<feature type="transmembrane region" description="Helical" evidence="4">
    <location>
        <begin position="888"/>
        <end position="910"/>
    </location>
</feature>
<name>A0ABM9D252_9LACO</name>
<feature type="compositionally biased region" description="Polar residues" evidence="3">
    <location>
        <begin position="205"/>
        <end position="215"/>
    </location>
</feature>
<keyword evidence="4" id="KW-0472">Membrane</keyword>
<feature type="region of interest" description="Disordered" evidence="3">
    <location>
        <begin position="609"/>
        <end position="687"/>
    </location>
</feature>
<dbReference type="Pfam" id="PF05031">
    <property type="entry name" value="NEAT"/>
    <property type="match status" value="1"/>
</dbReference>
<dbReference type="PROSITE" id="PS50978">
    <property type="entry name" value="NEAT"/>
    <property type="match status" value="1"/>
</dbReference>
<evidence type="ECO:0000313" key="6">
    <source>
        <dbReference type="EMBL" id="CAH1854745.1"/>
    </source>
</evidence>
<keyword evidence="2" id="KW-0732">Signal</keyword>
<dbReference type="RefSeq" id="WP_248706325.1">
    <property type="nucleotide sequence ID" value="NZ_CAKOET010000004.1"/>
</dbReference>
<protein>
    <recommendedName>
        <fullName evidence="5">NEAT domain-containing protein</fullName>
    </recommendedName>
</protein>
<dbReference type="EMBL" id="CAKOEU010000004">
    <property type="protein sequence ID" value="CAH1854745.1"/>
    <property type="molecule type" value="Genomic_DNA"/>
</dbReference>
<evidence type="ECO:0000256" key="3">
    <source>
        <dbReference type="SAM" id="MobiDB-lite"/>
    </source>
</evidence>
<feature type="region of interest" description="Disordered" evidence="3">
    <location>
        <begin position="369"/>
        <end position="413"/>
    </location>
</feature>
<keyword evidence="4" id="KW-1133">Transmembrane helix</keyword>
<dbReference type="InterPro" id="IPR006635">
    <property type="entry name" value="NEAT_dom"/>
</dbReference>
<evidence type="ECO:0000259" key="5">
    <source>
        <dbReference type="PROSITE" id="PS50978"/>
    </source>
</evidence>
<feature type="region of interest" description="Disordered" evidence="3">
    <location>
        <begin position="439"/>
        <end position="491"/>
    </location>
</feature>
<dbReference type="Gene3D" id="2.60.40.1850">
    <property type="match status" value="4"/>
</dbReference>
<dbReference type="InterPro" id="IPR022263">
    <property type="entry name" value="KxYKxGKxW"/>
</dbReference>
<dbReference type="SMART" id="SM00725">
    <property type="entry name" value="NEAT"/>
    <property type="match status" value="2"/>
</dbReference>
<gene>
    <name evidence="6" type="ORF">LMG032447_00931</name>
</gene>
<dbReference type="Pfam" id="PF19258">
    <property type="entry name" value="KxYKxGKxW_sig"/>
    <property type="match status" value="1"/>
</dbReference>
<dbReference type="InterPro" id="IPR037250">
    <property type="entry name" value="NEAT_dom_sf"/>
</dbReference>
<evidence type="ECO:0000256" key="4">
    <source>
        <dbReference type="SAM" id="Phobius"/>
    </source>
</evidence>
<proteinExistence type="predicted"/>
<evidence type="ECO:0000313" key="7">
    <source>
        <dbReference type="Proteomes" id="UP000838102"/>
    </source>
</evidence>
<dbReference type="SUPFAM" id="SSF158911">
    <property type="entry name" value="NEAT domain-like"/>
    <property type="match status" value="2"/>
</dbReference>
<feature type="region of interest" description="Disordered" evidence="3">
    <location>
        <begin position="810"/>
        <end position="840"/>
    </location>
</feature>
<sequence>MVQKETHRVKMFKAGKLWLTAGVTVATLGAVSATQVNTPALAAEVTSTSSADDPMQLADGEYQINYVMNESGKTTPSMMQSMFGNPATAVVNGNQITMTFTFNDSMFTTAAQLSDMLTSWTFNGVESQKSGITRSVTLDKAALASTIKMDVAYPHHQQADFNFKSATLVKAASDSTSTASQTSTATISDSKTSASTSTASDSVAPISQSAAPNSDVNKHDVGFQMMRFDDPKTPSVMSKMIAQPAKVFYSADGKNVTMTFSFSNSGSAFGNGQALSDMLHYWKFNNVPATKNGLDWTVTLPTKDLDKAILMEVSYFQVEQAQLLMDKMPAFVDVTSLSASTQASTKTSESASQSIITSTTLKESISLSSSKAGSESQSARASLSQKVSEQQSDSLSKSNSVDQSQSESQSKVASASTSLSEALSAKQSTSVSESISTSLSQVNSQKAASTSQTSDSTTSDSQDTTSQISDSTVSDSQGSTSQSTTDNNSVNSHEISYKMIRHDGSNQPSVMAKMVSQPAKLVYSADGQNATLTFSFANSGSSFGNGQALSDMLHYWKFNGVPAQKNGLDWTVTLPTTDLNKMILMEVSYFQTEQAELYLDAVPAFVAPDKPSNNSTSQTPSVPTSQASQSTNSQSTASDNQSSDSNSKSTGTSTSTTPASQGSDSKSNSISNSTTSESQVTNSQNAKKAIVPGTYSADYSMKKSGTAEPSVMDKMFDKPAKVVISADGKQATLTFTFTQGDTTFGSGDLLANMLKEWTFNGVPAVRDGRNWTVTLPSNALKNAIHMKVTYFQTEEADLYLKDWNMDDSGADSQIPSDITPNSQSDATHQGSKSTNNSAIVNGSAQSTSSAATVVDFPQINSAVAPLTGSYPSANTSAQSLPKTSQTSLNASAAVLATALAFFGISAGASLNRRKK</sequence>
<dbReference type="CDD" id="cd06920">
    <property type="entry name" value="NEAT"/>
    <property type="match status" value="1"/>
</dbReference>
<evidence type="ECO:0000256" key="2">
    <source>
        <dbReference type="ARBA" id="ARBA00022729"/>
    </source>
</evidence>
<feature type="compositionally biased region" description="Low complexity" evidence="3">
    <location>
        <begin position="611"/>
        <end position="679"/>
    </location>
</feature>
<feature type="compositionally biased region" description="Low complexity" evidence="3">
    <location>
        <begin position="179"/>
        <end position="202"/>
    </location>
</feature>
<accession>A0ABM9D252</accession>
<comment type="caution">
    <text evidence="6">The sequence shown here is derived from an EMBL/GenBank/DDBJ whole genome shotgun (WGS) entry which is preliminary data.</text>
</comment>
<dbReference type="Proteomes" id="UP000838102">
    <property type="component" value="Unassembled WGS sequence"/>
</dbReference>
<feature type="compositionally biased region" description="Low complexity" evidence="3">
    <location>
        <begin position="369"/>
        <end position="379"/>
    </location>
</feature>
<feature type="region of interest" description="Disordered" evidence="3">
    <location>
        <begin position="179"/>
        <end position="216"/>
    </location>
</feature>
<keyword evidence="7" id="KW-1185">Reference proteome</keyword>
<feature type="domain" description="NEAT" evidence="5">
    <location>
        <begin position="57"/>
        <end position="181"/>
    </location>
</feature>
<comment type="subcellular location">
    <subcellularLocation>
        <location evidence="1">Cell envelope</location>
    </subcellularLocation>
</comment>
<feature type="compositionally biased region" description="Polar residues" evidence="3">
    <location>
        <begin position="380"/>
        <end position="412"/>
    </location>
</feature>
<keyword evidence="4" id="KW-0812">Transmembrane</keyword>